<feature type="transmembrane region" description="Helical" evidence="7">
    <location>
        <begin position="352"/>
        <end position="373"/>
    </location>
</feature>
<sequence length="481" mass="50410">MRHRLMKWLSWSGMDAIGRLAMLTASTAVLSRCLSPHDFGVSALALTVVTVASVLVGAPFEEALAQRKVLRLAHLRAALSASWLASLACVLLAIPLGFVLARAYHEPQFVWLLPVGMISAFFSGHADIVTGLIRRQRRFADLAKATLFGNAIGIAASVALALAGAGVWALIAQRLLVAAARAVLLQAGANVLILPSRSLGALRDLARYGGVSLADRLIDNLTYLVFNYAVGGLYGLNVLGYVNMAMRLVEPLRSAIGATGHNLAFSFLTRLQEDPERLSARARTIVSHAALAIAPVFVGLAAVTPILLPLIAGPGWDEAVVIGACLALGTAICLPARLVITALCARGRPEYSLVANIAAFGLTMAVLVFAAGFGPVSVGLSRIAGDMAQAAVAIVAAPRLLGWSRRERFFALAPAWALAALMGLVVTRLAPVLPHFNRPASLAVLIGAGVAVYAVFLALFARQKLAGLTGILALRARPAQS</sequence>
<evidence type="ECO:0000256" key="2">
    <source>
        <dbReference type="ARBA" id="ARBA00007430"/>
    </source>
</evidence>
<protein>
    <submittedName>
        <fullName evidence="8">Oligosaccharide flippase family protein</fullName>
    </submittedName>
</protein>
<keyword evidence="9" id="KW-1185">Reference proteome</keyword>
<comment type="caution">
    <text evidence="8">The sequence shown here is derived from an EMBL/GenBank/DDBJ whole genome shotgun (WGS) entry which is preliminary data.</text>
</comment>
<keyword evidence="6 7" id="KW-0472">Membrane</keyword>
<accession>A0ABS9Z3C6</accession>
<feature type="transmembrane region" description="Helical" evidence="7">
    <location>
        <begin position="379"/>
        <end position="397"/>
    </location>
</feature>
<dbReference type="EMBL" id="JAIVFP010000001">
    <property type="protein sequence ID" value="MCI4681945.1"/>
    <property type="molecule type" value="Genomic_DNA"/>
</dbReference>
<keyword evidence="4 7" id="KW-0812">Transmembrane</keyword>
<evidence type="ECO:0000313" key="9">
    <source>
        <dbReference type="Proteomes" id="UP001139104"/>
    </source>
</evidence>
<evidence type="ECO:0000256" key="1">
    <source>
        <dbReference type="ARBA" id="ARBA00004651"/>
    </source>
</evidence>
<organism evidence="8 9">
    <name type="scientific">Candidatus Rhodoblastus alkanivorans</name>
    <dbReference type="NCBI Taxonomy" id="2954117"/>
    <lineage>
        <taxon>Bacteria</taxon>
        <taxon>Pseudomonadati</taxon>
        <taxon>Pseudomonadota</taxon>
        <taxon>Alphaproteobacteria</taxon>
        <taxon>Hyphomicrobiales</taxon>
        <taxon>Rhodoblastaceae</taxon>
        <taxon>Rhodoblastus</taxon>
    </lineage>
</organism>
<gene>
    <name evidence="8" type="ORF">K2U94_04065</name>
</gene>
<dbReference type="Pfam" id="PF13440">
    <property type="entry name" value="Polysacc_synt_3"/>
    <property type="match status" value="1"/>
</dbReference>
<feature type="transmembrane region" description="Helical" evidence="7">
    <location>
        <begin position="442"/>
        <end position="461"/>
    </location>
</feature>
<feature type="transmembrane region" description="Helical" evidence="7">
    <location>
        <begin position="41"/>
        <end position="60"/>
    </location>
</feature>
<evidence type="ECO:0000256" key="6">
    <source>
        <dbReference type="ARBA" id="ARBA00023136"/>
    </source>
</evidence>
<keyword evidence="3" id="KW-1003">Cell membrane</keyword>
<feature type="transmembrane region" description="Helical" evidence="7">
    <location>
        <begin position="109"/>
        <end position="133"/>
    </location>
</feature>
<reference evidence="8" key="1">
    <citation type="journal article" date="2022" name="ISME J.">
        <title>Identification of active gaseous-alkane degraders at natural gas seeps.</title>
        <authorList>
            <person name="Farhan Ul Haque M."/>
            <person name="Hernandez M."/>
            <person name="Crombie A.T."/>
            <person name="Murrell J.C."/>
        </authorList>
    </citation>
    <scope>NUCLEOTIDE SEQUENCE</scope>
    <source>
        <strain evidence="8">PC2</strain>
    </source>
</reference>
<evidence type="ECO:0000256" key="4">
    <source>
        <dbReference type="ARBA" id="ARBA00022692"/>
    </source>
</evidence>
<feature type="transmembrane region" description="Helical" evidence="7">
    <location>
        <begin position="81"/>
        <end position="103"/>
    </location>
</feature>
<dbReference type="Proteomes" id="UP001139104">
    <property type="component" value="Unassembled WGS sequence"/>
</dbReference>
<evidence type="ECO:0000313" key="8">
    <source>
        <dbReference type="EMBL" id="MCI4681945.1"/>
    </source>
</evidence>
<feature type="transmembrane region" description="Helical" evidence="7">
    <location>
        <begin position="145"/>
        <end position="169"/>
    </location>
</feature>
<keyword evidence="5 7" id="KW-1133">Transmembrane helix</keyword>
<feature type="transmembrane region" description="Helical" evidence="7">
    <location>
        <begin position="409"/>
        <end position="430"/>
    </location>
</feature>
<dbReference type="PANTHER" id="PTHR30250">
    <property type="entry name" value="PST FAMILY PREDICTED COLANIC ACID TRANSPORTER"/>
    <property type="match status" value="1"/>
</dbReference>
<proteinExistence type="inferred from homology"/>
<evidence type="ECO:0000256" key="5">
    <source>
        <dbReference type="ARBA" id="ARBA00022989"/>
    </source>
</evidence>
<comment type="subcellular location">
    <subcellularLocation>
        <location evidence="1">Cell membrane</location>
        <topology evidence="1">Multi-pass membrane protein</topology>
    </subcellularLocation>
</comment>
<name>A0ABS9Z3C6_9HYPH</name>
<feature type="transmembrane region" description="Helical" evidence="7">
    <location>
        <begin position="320"/>
        <end position="340"/>
    </location>
</feature>
<dbReference type="PANTHER" id="PTHR30250:SF10">
    <property type="entry name" value="LIPOPOLYSACCHARIDE BIOSYNTHESIS PROTEIN WZXC"/>
    <property type="match status" value="1"/>
</dbReference>
<feature type="transmembrane region" description="Helical" evidence="7">
    <location>
        <begin position="285"/>
        <end position="308"/>
    </location>
</feature>
<evidence type="ECO:0000256" key="7">
    <source>
        <dbReference type="SAM" id="Phobius"/>
    </source>
</evidence>
<comment type="similarity">
    <text evidence="2">Belongs to the polysaccharide synthase family.</text>
</comment>
<dbReference type="RefSeq" id="WP_243065982.1">
    <property type="nucleotide sequence ID" value="NZ_JAIVFK010000049.1"/>
</dbReference>
<dbReference type="InterPro" id="IPR050833">
    <property type="entry name" value="Poly_Biosynth_Transport"/>
</dbReference>
<evidence type="ECO:0000256" key="3">
    <source>
        <dbReference type="ARBA" id="ARBA00022475"/>
    </source>
</evidence>